<dbReference type="InterPro" id="IPR036890">
    <property type="entry name" value="HATPase_C_sf"/>
</dbReference>
<evidence type="ECO:0000256" key="4">
    <source>
        <dbReference type="ARBA" id="ARBA00022679"/>
    </source>
</evidence>
<dbReference type="Gene3D" id="1.20.5.1930">
    <property type="match status" value="1"/>
</dbReference>
<evidence type="ECO:0000256" key="7">
    <source>
        <dbReference type="ARBA" id="ARBA00022840"/>
    </source>
</evidence>
<evidence type="ECO:0000313" key="13">
    <source>
        <dbReference type="Proteomes" id="UP000367750"/>
    </source>
</evidence>
<dbReference type="RefSeq" id="WP_150456330.1">
    <property type="nucleotide sequence ID" value="NZ_VYKK01000002.1"/>
</dbReference>
<evidence type="ECO:0000259" key="11">
    <source>
        <dbReference type="Pfam" id="PF07730"/>
    </source>
</evidence>
<dbReference type="Gene3D" id="3.30.565.10">
    <property type="entry name" value="Histidine kinase-like ATPase, C-terminal domain"/>
    <property type="match status" value="1"/>
</dbReference>
<dbReference type="PANTHER" id="PTHR24421">
    <property type="entry name" value="NITRATE/NITRITE SENSOR PROTEIN NARX-RELATED"/>
    <property type="match status" value="1"/>
</dbReference>
<evidence type="ECO:0000256" key="2">
    <source>
        <dbReference type="ARBA" id="ARBA00012438"/>
    </source>
</evidence>
<dbReference type="GO" id="GO:0046983">
    <property type="term" value="F:protein dimerization activity"/>
    <property type="evidence" value="ECO:0007669"/>
    <property type="project" value="InterPro"/>
</dbReference>
<name>A0A5J5GJX2_9BACL</name>
<feature type="coiled-coil region" evidence="9">
    <location>
        <begin position="140"/>
        <end position="167"/>
    </location>
</feature>
<keyword evidence="3" id="KW-0597">Phosphoprotein</keyword>
<evidence type="ECO:0000256" key="1">
    <source>
        <dbReference type="ARBA" id="ARBA00000085"/>
    </source>
</evidence>
<dbReference type="EMBL" id="VYKK01000002">
    <property type="protein sequence ID" value="KAA9008455.1"/>
    <property type="molecule type" value="Genomic_DNA"/>
</dbReference>
<dbReference type="InterPro" id="IPR050482">
    <property type="entry name" value="Sensor_HK_TwoCompSys"/>
</dbReference>
<protein>
    <recommendedName>
        <fullName evidence="2">histidine kinase</fullName>
        <ecNumber evidence="2">2.7.13.3</ecNumber>
    </recommendedName>
</protein>
<proteinExistence type="predicted"/>
<dbReference type="AlphaFoldDB" id="A0A5J5GJX2"/>
<evidence type="ECO:0000256" key="8">
    <source>
        <dbReference type="ARBA" id="ARBA00023012"/>
    </source>
</evidence>
<dbReference type="InterPro" id="IPR011712">
    <property type="entry name" value="Sig_transdc_His_kin_sub3_dim/P"/>
</dbReference>
<dbReference type="EC" id="2.7.13.3" evidence="2"/>
<reference evidence="12 13" key="1">
    <citation type="submission" date="2019-09" db="EMBL/GenBank/DDBJ databases">
        <title>Bacillus ochoae sp. nov., Paenibacillus whitsoniae sp. nov., Paenibacillus spiritus sp. nov. Isolated from the Mars Exploration Rover during spacecraft assembly.</title>
        <authorList>
            <person name="Seuylemezian A."/>
            <person name="Vaishampayan P."/>
        </authorList>
    </citation>
    <scope>NUCLEOTIDE SEQUENCE [LARGE SCALE GENOMIC DNA]</scope>
    <source>
        <strain evidence="12 13">MER_111</strain>
    </source>
</reference>
<sequence length="381" mass="41796">MNKALNRESEPWMMGGKAAVLLYVISETYFGTETPGRSWLLLAYLIYLALNIAIPCIPYLPARLLLSGFSAAASAMAALRLDPLFALLIPFNLLELAAASRRPVLGAVVLTAVPVFLLPAGPRPLVLLTGALALLLEQGLRSLSFRLMRLEEREDRLKRDLERVTRSLHENREHLRQSEYTFKLEERNRLSQQIHDELGHAMAGALIQMEAARSLLQSNPAKSGELLGNAIAISREGLEQIRLTLRSNKPQPEEIGIHRLRLLLEELSFNQDISATLSHSGDLEMVTSLQWNVIAQNTTEAVTNALKYSGASSLHLEIQVLNRFVKAVVTDNGRGAGTIAKGLGIRGMEERAARCGGTVIADGSRGFRVTTLLPIGQDAVL</sequence>
<evidence type="ECO:0000256" key="5">
    <source>
        <dbReference type="ARBA" id="ARBA00022741"/>
    </source>
</evidence>
<dbReference type="PANTHER" id="PTHR24421:SF10">
    <property type="entry name" value="NITRATE_NITRITE SENSOR PROTEIN NARQ"/>
    <property type="match status" value="1"/>
</dbReference>
<feature type="transmembrane region" description="Helical" evidence="10">
    <location>
        <begin position="103"/>
        <end position="120"/>
    </location>
</feature>
<feature type="transmembrane region" description="Helical" evidence="10">
    <location>
        <begin position="66"/>
        <end position="91"/>
    </location>
</feature>
<keyword evidence="8" id="KW-0902">Two-component regulatory system</keyword>
<gene>
    <name evidence="12" type="ORF">F4V43_00795</name>
</gene>
<keyword evidence="10" id="KW-0812">Transmembrane</keyword>
<dbReference type="Pfam" id="PF07730">
    <property type="entry name" value="HisKA_3"/>
    <property type="match status" value="1"/>
</dbReference>
<keyword evidence="13" id="KW-1185">Reference proteome</keyword>
<keyword evidence="5" id="KW-0547">Nucleotide-binding</keyword>
<keyword evidence="9" id="KW-0175">Coiled coil</keyword>
<feature type="domain" description="Signal transduction histidine kinase subgroup 3 dimerisation and phosphoacceptor" evidence="11">
    <location>
        <begin position="186"/>
        <end position="251"/>
    </location>
</feature>
<dbReference type="Proteomes" id="UP000367750">
    <property type="component" value="Unassembled WGS sequence"/>
</dbReference>
<keyword evidence="10" id="KW-0472">Membrane</keyword>
<dbReference type="GO" id="GO:0005524">
    <property type="term" value="F:ATP binding"/>
    <property type="evidence" value="ECO:0007669"/>
    <property type="project" value="UniProtKB-KW"/>
</dbReference>
<dbReference type="OrthoDB" id="199946at2"/>
<organism evidence="12 13">
    <name type="scientific">Paenibacillus spiritus</name>
    <dbReference type="NCBI Taxonomy" id="2496557"/>
    <lineage>
        <taxon>Bacteria</taxon>
        <taxon>Bacillati</taxon>
        <taxon>Bacillota</taxon>
        <taxon>Bacilli</taxon>
        <taxon>Bacillales</taxon>
        <taxon>Paenibacillaceae</taxon>
        <taxon>Paenibacillus</taxon>
    </lineage>
</organism>
<evidence type="ECO:0000256" key="9">
    <source>
        <dbReference type="SAM" id="Coils"/>
    </source>
</evidence>
<keyword evidence="10" id="KW-1133">Transmembrane helix</keyword>
<keyword evidence="6 12" id="KW-0418">Kinase</keyword>
<accession>A0A5J5GJX2</accession>
<dbReference type="GO" id="GO:0000155">
    <property type="term" value="F:phosphorelay sensor kinase activity"/>
    <property type="evidence" value="ECO:0007669"/>
    <property type="project" value="InterPro"/>
</dbReference>
<keyword evidence="4" id="KW-0808">Transferase</keyword>
<dbReference type="SUPFAM" id="SSF55874">
    <property type="entry name" value="ATPase domain of HSP90 chaperone/DNA topoisomerase II/histidine kinase"/>
    <property type="match status" value="1"/>
</dbReference>
<feature type="transmembrane region" description="Helical" evidence="10">
    <location>
        <begin position="39"/>
        <end position="60"/>
    </location>
</feature>
<dbReference type="CDD" id="cd16917">
    <property type="entry name" value="HATPase_UhpB-NarQ-NarX-like"/>
    <property type="match status" value="1"/>
</dbReference>
<evidence type="ECO:0000313" key="12">
    <source>
        <dbReference type="EMBL" id="KAA9008455.1"/>
    </source>
</evidence>
<comment type="caution">
    <text evidence="12">The sequence shown here is derived from an EMBL/GenBank/DDBJ whole genome shotgun (WGS) entry which is preliminary data.</text>
</comment>
<keyword evidence="7" id="KW-0067">ATP-binding</keyword>
<evidence type="ECO:0000256" key="3">
    <source>
        <dbReference type="ARBA" id="ARBA00022553"/>
    </source>
</evidence>
<evidence type="ECO:0000256" key="6">
    <source>
        <dbReference type="ARBA" id="ARBA00022777"/>
    </source>
</evidence>
<evidence type="ECO:0000256" key="10">
    <source>
        <dbReference type="SAM" id="Phobius"/>
    </source>
</evidence>
<dbReference type="GO" id="GO:0016020">
    <property type="term" value="C:membrane"/>
    <property type="evidence" value="ECO:0007669"/>
    <property type="project" value="InterPro"/>
</dbReference>
<comment type="catalytic activity">
    <reaction evidence="1">
        <text>ATP + protein L-histidine = ADP + protein N-phospho-L-histidine.</text>
        <dbReference type="EC" id="2.7.13.3"/>
    </reaction>
</comment>